<dbReference type="EMBL" id="QUZK01000029">
    <property type="protein sequence ID" value="RFF30878.1"/>
    <property type="molecule type" value="Genomic_DNA"/>
</dbReference>
<evidence type="ECO:0000313" key="3">
    <source>
        <dbReference type="EMBL" id="RFF30878.1"/>
    </source>
</evidence>
<name>A0A3E1K9N5_9GAMM</name>
<feature type="region of interest" description="Disordered" evidence="1">
    <location>
        <begin position="1"/>
        <end position="34"/>
    </location>
</feature>
<sequence length="151" mass="17362">MRNAGRRQAGRPDRARRRSVRIRQRLSQHHPRDARRRAFSRLGVFSQVICVLIEFIVKPGQEDEFVEAWTDLTRYIRANFGSRGSRLHHGGEGRYVGYAQWPDAQTHATAGDDSAEYRRLRERMNATLEKGESTLLDKMDVAVDLLDSDPA</sequence>
<dbReference type="Gene3D" id="3.30.70.100">
    <property type="match status" value="1"/>
</dbReference>
<evidence type="ECO:0000259" key="2">
    <source>
        <dbReference type="Pfam" id="PF03992"/>
    </source>
</evidence>
<evidence type="ECO:0000256" key="1">
    <source>
        <dbReference type="SAM" id="MobiDB-lite"/>
    </source>
</evidence>
<protein>
    <recommendedName>
        <fullName evidence="2">ABM domain-containing protein</fullName>
    </recommendedName>
</protein>
<dbReference type="InterPro" id="IPR007138">
    <property type="entry name" value="ABM_dom"/>
</dbReference>
<accession>A0A3E1K9N5</accession>
<feature type="domain" description="ABM" evidence="2">
    <location>
        <begin position="49"/>
        <end position="117"/>
    </location>
</feature>
<proteinExistence type="predicted"/>
<dbReference type="InterPro" id="IPR011008">
    <property type="entry name" value="Dimeric_a/b-barrel"/>
</dbReference>
<comment type="caution">
    <text evidence="3">The sequence shown here is derived from an EMBL/GenBank/DDBJ whole genome shotgun (WGS) entry which is preliminary data.</text>
</comment>
<evidence type="ECO:0000313" key="4">
    <source>
        <dbReference type="Proteomes" id="UP000260351"/>
    </source>
</evidence>
<keyword evidence="4" id="KW-1185">Reference proteome</keyword>
<dbReference type="AlphaFoldDB" id="A0A3E1K9N5"/>
<dbReference type="Pfam" id="PF03992">
    <property type="entry name" value="ABM"/>
    <property type="match status" value="1"/>
</dbReference>
<gene>
    <name evidence="3" type="ORF">DZC52_06440</name>
</gene>
<reference evidence="3 4" key="1">
    <citation type="submission" date="2018-08" db="EMBL/GenBank/DDBJ databases">
        <title>Wenzhouxiangella salilacus sp. nov., a novel bacterium isolated from a saline lake in Xinjiang Province, China.</title>
        <authorList>
            <person name="Han S."/>
        </authorList>
    </citation>
    <scope>NUCLEOTIDE SEQUENCE [LARGE SCALE GENOMIC DNA]</scope>
    <source>
        <strain evidence="3 4">XDB06</strain>
    </source>
</reference>
<organism evidence="3 4">
    <name type="scientific">Wenzhouxiangella sediminis</name>
    <dbReference type="NCBI Taxonomy" id="1792836"/>
    <lineage>
        <taxon>Bacteria</taxon>
        <taxon>Pseudomonadati</taxon>
        <taxon>Pseudomonadota</taxon>
        <taxon>Gammaproteobacteria</taxon>
        <taxon>Chromatiales</taxon>
        <taxon>Wenzhouxiangellaceae</taxon>
        <taxon>Wenzhouxiangella</taxon>
    </lineage>
</organism>
<dbReference type="SUPFAM" id="SSF54909">
    <property type="entry name" value="Dimeric alpha+beta barrel"/>
    <property type="match status" value="1"/>
</dbReference>
<dbReference type="Proteomes" id="UP000260351">
    <property type="component" value="Unassembled WGS sequence"/>
</dbReference>
<dbReference type="OrthoDB" id="6105906at2"/>